<gene>
    <name evidence="2" type="ORF">SAMN05192569_10555</name>
</gene>
<evidence type="ECO:0000259" key="1">
    <source>
        <dbReference type="SMART" id="SM00507"/>
    </source>
</evidence>
<dbReference type="SUPFAM" id="SSF54060">
    <property type="entry name" value="His-Me finger endonucleases"/>
    <property type="match status" value="1"/>
</dbReference>
<dbReference type="AlphaFoldDB" id="A0A1I0TSJ1"/>
<dbReference type="STRING" id="186116.SAMN05192569_10555"/>
<protein>
    <submittedName>
        <fullName evidence="2">Helix-turn-helix domain of resolvase</fullName>
    </submittedName>
</protein>
<dbReference type="SMART" id="SM00507">
    <property type="entry name" value="HNHc"/>
    <property type="match status" value="1"/>
</dbReference>
<evidence type="ECO:0000313" key="2">
    <source>
        <dbReference type="EMBL" id="SFA54745.1"/>
    </source>
</evidence>
<dbReference type="Gene3D" id="1.10.10.60">
    <property type="entry name" value="Homeodomain-like"/>
    <property type="match status" value="1"/>
</dbReference>
<evidence type="ECO:0000313" key="3">
    <source>
        <dbReference type="Proteomes" id="UP000198650"/>
    </source>
</evidence>
<dbReference type="GO" id="GO:0003677">
    <property type="term" value="F:DNA binding"/>
    <property type="evidence" value="ECO:0007669"/>
    <property type="project" value="InterPro"/>
</dbReference>
<dbReference type="Gene3D" id="3.90.75.20">
    <property type="match status" value="1"/>
</dbReference>
<dbReference type="RefSeq" id="WP_090951768.1">
    <property type="nucleotide sequence ID" value="NZ_FOJS01000055.1"/>
</dbReference>
<organism evidence="2 3">
    <name type="scientific">Parageobacillus thermantarcticus</name>
    <dbReference type="NCBI Taxonomy" id="186116"/>
    <lineage>
        <taxon>Bacteria</taxon>
        <taxon>Bacillati</taxon>
        <taxon>Bacillota</taxon>
        <taxon>Bacilli</taxon>
        <taxon>Bacillales</taxon>
        <taxon>Anoxybacillaceae</taxon>
        <taxon>Parageobacillus</taxon>
    </lineage>
</organism>
<keyword evidence="3" id="KW-1185">Reference proteome</keyword>
<dbReference type="Proteomes" id="UP000198650">
    <property type="component" value="Unassembled WGS sequence"/>
</dbReference>
<dbReference type="GO" id="GO:0016788">
    <property type="term" value="F:hydrolase activity, acting on ester bonds"/>
    <property type="evidence" value="ECO:0007669"/>
    <property type="project" value="InterPro"/>
</dbReference>
<accession>A0A1I0TSJ1</accession>
<name>A0A1I0TSJ1_9BACL</name>
<dbReference type="Pfam" id="PF07463">
    <property type="entry name" value="NUMOD4"/>
    <property type="match status" value="1"/>
</dbReference>
<feature type="domain" description="HNH nuclease" evidence="1">
    <location>
        <begin position="65"/>
        <end position="113"/>
    </location>
</feature>
<dbReference type="OrthoDB" id="6631788at2"/>
<dbReference type="EMBL" id="FOJS01000055">
    <property type="protein sequence ID" value="SFA54745.1"/>
    <property type="molecule type" value="Genomic_DNA"/>
</dbReference>
<sequence>MTEIWKDIRGFEGKYQISNLGRVRSLDRFEIVTNPRGKFKRFRKGKILSLNDNGHGYLTVKLGRKGGRRYVHRLVAEHFIDNPLNLPEINHIDNNTKNNVASNLEWTTRQDNILHMVKQNRQSKGSDRPKAKLKESDVVKIKEMLRQGMDITQIAERYKVHPTTIKDIRDNRTWKHVG</sequence>
<dbReference type="Pfam" id="PF02796">
    <property type="entry name" value="HTH_7"/>
    <property type="match status" value="1"/>
</dbReference>
<dbReference type="InterPro" id="IPR003615">
    <property type="entry name" value="HNH_nuc"/>
</dbReference>
<dbReference type="InterPro" id="IPR010902">
    <property type="entry name" value="NUMOD4"/>
</dbReference>
<reference evidence="3" key="1">
    <citation type="submission" date="2016-10" db="EMBL/GenBank/DDBJ databases">
        <authorList>
            <person name="Varghese N."/>
            <person name="Submissions S."/>
        </authorList>
    </citation>
    <scope>NUCLEOTIDE SEQUENCE [LARGE SCALE GENOMIC DNA]</scope>
    <source>
        <strain evidence="3">M1</strain>
    </source>
</reference>
<dbReference type="InterPro" id="IPR044925">
    <property type="entry name" value="His-Me_finger_sf"/>
</dbReference>
<dbReference type="GO" id="GO:0000150">
    <property type="term" value="F:DNA strand exchange activity"/>
    <property type="evidence" value="ECO:0007669"/>
    <property type="project" value="InterPro"/>
</dbReference>
<proteinExistence type="predicted"/>
<dbReference type="InterPro" id="IPR006120">
    <property type="entry name" value="Resolvase_HTH_dom"/>
</dbReference>